<dbReference type="AlphaFoldDB" id="B4W2P8"/>
<dbReference type="Gene3D" id="3.40.1350.10">
    <property type="match status" value="1"/>
</dbReference>
<sequence>MANLEQALGQYILYYDILQRLEPERKLYLAIREETFSDIFEEPIGGILLENKRLNLIVFDSVKEAIVRWIP</sequence>
<evidence type="ECO:0000313" key="1">
    <source>
        <dbReference type="EMBL" id="EDX71599.1"/>
    </source>
</evidence>
<dbReference type="SUPFAM" id="SSF52980">
    <property type="entry name" value="Restriction endonuclease-like"/>
    <property type="match status" value="1"/>
</dbReference>
<dbReference type="EMBL" id="DS989871">
    <property type="protein sequence ID" value="EDX71599.1"/>
    <property type="molecule type" value="Genomic_DNA"/>
</dbReference>
<gene>
    <name evidence="1" type="ORF">MC7420_5224</name>
</gene>
<organism evidence="1 2">
    <name type="scientific">Coleofasciculus chthonoplastes PCC 7420</name>
    <dbReference type="NCBI Taxonomy" id="118168"/>
    <lineage>
        <taxon>Bacteria</taxon>
        <taxon>Bacillati</taxon>
        <taxon>Cyanobacteriota</taxon>
        <taxon>Cyanophyceae</taxon>
        <taxon>Coleofasciculales</taxon>
        <taxon>Coleofasciculaceae</taxon>
        <taxon>Coleofasciculus</taxon>
    </lineage>
</organism>
<dbReference type="Pfam" id="PF08814">
    <property type="entry name" value="XisH"/>
    <property type="match status" value="1"/>
</dbReference>
<dbReference type="GO" id="GO:0003676">
    <property type="term" value="F:nucleic acid binding"/>
    <property type="evidence" value="ECO:0007669"/>
    <property type="project" value="InterPro"/>
</dbReference>
<name>B4W2P8_9CYAN</name>
<evidence type="ECO:0000313" key="2">
    <source>
        <dbReference type="Proteomes" id="UP000003835"/>
    </source>
</evidence>
<dbReference type="InterPro" id="IPR014919">
    <property type="entry name" value="XisH"/>
</dbReference>
<reference evidence="1 2" key="1">
    <citation type="submission" date="2008-07" db="EMBL/GenBank/DDBJ databases">
        <authorList>
            <person name="Tandeau de Marsac N."/>
            <person name="Ferriera S."/>
            <person name="Johnson J."/>
            <person name="Kravitz S."/>
            <person name="Beeson K."/>
            <person name="Sutton G."/>
            <person name="Rogers Y.-H."/>
            <person name="Friedman R."/>
            <person name="Frazier M."/>
            <person name="Venter J.C."/>
        </authorList>
    </citation>
    <scope>NUCLEOTIDE SEQUENCE [LARGE SCALE GENOMIC DNA]</scope>
    <source>
        <strain evidence="1 2">PCC 7420</strain>
    </source>
</reference>
<dbReference type="InterPro" id="IPR011335">
    <property type="entry name" value="Restrct_endonuc-II-like"/>
</dbReference>
<proteinExistence type="predicted"/>
<keyword evidence="2" id="KW-1185">Reference proteome</keyword>
<protein>
    <submittedName>
        <fullName evidence="1">XisH protein</fullName>
    </submittedName>
</protein>
<dbReference type="HOGENOM" id="CLU_132053_1_0_3"/>
<dbReference type="STRING" id="118168.MC7420_5224"/>
<accession>B4W2P8</accession>
<dbReference type="Proteomes" id="UP000003835">
    <property type="component" value="Unassembled WGS sequence"/>
</dbReference>
<dbReference type="InterPro" id="IPR011856">
    <property type="entry name" value="tRNA_endonuc-like_dom_sf"/>
</dbReference>